<organism evidence="1 2">
    <name type="scientific">Mycobacterium phage KingVeVeVe</name>
    <dbReference type="NCBI Taxonomy" id="1471544"/>
    <lineage>
        <taxon>Viruses</taxon>
        <taxon>Duplodnaviria</taxon>
        <taxon>Heunggongvirae</taxon>
        <taxon>Uroviricota</taxon>
        <taxon>Caudoviricetes</taxon>
        <taxon>Bclasvirinae</taxon>
        <taxon>Pegunavirus</taxon>
        <taxon>Pegunavirus soto</taxon>
    </lineage>
</organism>
<evidence type="ECO:0000313" key="2">
    <source>
        <dbReference type="Proteomes" id="UP000024436"/>
    </source>
</evidence>
<gene>
    <name evidence="1" type="primary">93</name>
    <name evidence="1" type="ORF">PBI_KINGVEVEVE_93</name>
</gene>
<reference evidence="1 2" key="1">
    <citation type="submission" date="2014-03" db="EMBL/GenBank/DDBJ databases">
        <authorList>
            <person name="Barber N.R."/>
            <person name="Francolini R.D."/>
            <person name="Gray A.J."/>
            <person name="Hamilton K."/>
            <person name="Jung E."/>
            <person name="Killpatrick M.S."/>
            <person name="Le T.M."/>
            <person name="Lin R."/>
            <person name="Morris L.Y."/>
            <person name="O'Neil L.P."/>
            <person name="Pederson E.N."/>
            <person name="Sepehri B.F."/>
            <person name="Shaffer R.A."/>
            <person name="Sridharan P.S."/>
            <person name="Tseng L."/>
            <person name="Williams L.H."/>
            <person name="Cohen L.B."/>
            <person name="Ahrens K.J."/>
            <person name="Braun M.A."/>
            <person name="Jarvik J."/>
            <person name="Lopez A.J."/>
            <person name="Bradley K.W."/>
            <person name="Clarke D.Q."/>
            <person name="Lewis M.F."/>
            <person name="Barker L.P."/>
            <person name="Bailey C."/>
            <person name="Asai D.J."/>
            <person name="Garber M.L."/>
            <person name="Bowman C.A."/>
            <person name="Russell D.A."/>
            <person name="Pope W.H."/>
            <person name="Jacobs-Sera D."/>
            <person name="Hendrix R.W."/>
            <person name="Hatfull G.F."/>
        </authorList>
    </citation>
    <scope>NUCLEOTIDE SEQUENCE [LARGE SCALE GENOMIC DNA]</scope>
</reference>
<name>A0A023ZXM7_9CAUD</name>
<sequence>MGTKAVVQSRVINVNQTITSPTGVAKASKARETLATAREILYASGNMRAADAITPALHDLTQQIADYYRRRAEADKRAAQR</sequence>
<proteinExistence type="predicted"/>
<dbReference type="Proteomes" id="UP000024436">
    <property type="component" value="Segment"/>
</dbReference>
<evidence type="ECO:0000313" key="1">
    <source>
        <dbReference type="EMBL" id="AHY84362.1"/>
    </source>
</evidence>
<protein>
    <submittedName>
        <fullName evidence="1">Uncharacterized protein</fullName>
    </submittedName>
</protein>
<accession>A0A023ZXM7</accession>
<dbReference type="EMBL" id="KJ538723">
    <property type="protein sequence ID" value="AHY84362.1"/>
    <property type="molecule type" value="Genomic_DNA"/>
</dbReference>